<keyword evidence="1" id="KW-0812">Transmembrane</keyword>
<dbReference type="Proteomes" id="UP000230214">
    <property type="component" value="Unassembled WGS sequence"/>
</dbReference>
<evidence type="ECO:0000313" key="2">
    <source>
        <dbReference type="EMBL" id="PIR43056.1"/>
    </source>
</evidence>
<comment type="caution">
    <text evidence="2">The sequence shown here is derived from an EMBL/GenBank/DDBJ whole genome shotgun (WGS) entry which is preliminary data.</text>
</comment>
<reference evidence="2 3" key="1">
    <citation type="submission" date="2017-09" db="EMBL/GenBank/DDBJ databases">
        <title>Depth-based differentiation of microbial function through sediment-hosted aquifers and enrichment of novel symbionts in the deep terrestrial subsurface.</title>
        <authorList>
            <person name="Probst A.J."/>
            <person name="Ladd B."/>
            <person name="Jarett J.K."/>
            <person name="Geller-Mcgrath D.E."/>
            <person name="Sieber C.M."/>
            <person name="Emerson J.B."/>
            <person name="Anantharaman K."/>
            <person name="Thomas B.C."/>
            <person name="Malmstrom R."/>
            <person name="Stieglmeier M."/>
            <person name="Klingl A."/>
            <person name="Woyke T."/>
            <person name="Ryan C.M."/>
            <person name="Banfield J.F."/>
        </authorList>
    </citation>
    <scope>NUCLEOTIDE SEQUENCE [LARGE SCALE GENOMIC DNA]</scope>
    <source>
        <strain evidence="2">CG10_big_fil_rev_8_21_14_0_10_32_10</strain>
    </source>
</reference>
<dbReference type="EMBL" id="PCXU01000040">
    <property type="protein sequence ID" value="PIR43056.1"/>
    <property type="molecule type" value="Genomic_DNA"/>
</dbReference>
<gene>
    <name evidence="2" type="ORF">COV24_04735</name>
</gene>
<name>A0A2H0R9M7_UNCKA</name>
<evidence type="ECO:0000313" key="3">
    <source>
        <dbReference type="Proteomes" id="UP000230214"/>
    </source>
</evidence>
<dbReference type="AlphaFoldDB" id="A0A2H0R9M7"/>
<evidence type="ECO:0000256" key="1">
    <source>
        <dbReference type="SAM" id="Phobius"/>
    </source>
</evidence>
<feature type="transmembrane region" description="Helical" evidence="1">
    <location>
        <begin position="99"/>
        <end position="123"/>
    </location>
</feature>
<dbReference type="InterPro" id="IPR043993">
    <property type="entry name" value="T4SS_pilin"/>
</dbReference>
<dbReference type="Pfam" id="PF18895">
    <property type="entry name" value="T4SS_pilin"/>
    <property type="match status" value="1"/>
</dbReference>
<keyword evidence="1" id="KW-1133">Transmembrane helix</keyword>
<organism evidence="2 3">
    <name type="scientific">candidate division WWE3 bacterium CG10_big_fil_rev_8_21_14_0_10_32_10</name>
    <dbReference type="NCBI Taxonomy" id="1975090"/>
    <lineage>
        <taxon>Bacteria</taxon>
        <taxon>Katanobacteria</taxon>
    </lineage>
</organism>
<keyword evidence="1" id="KW-0472">Membrane</keyword>
<feature type="transmembrane region" description="Helical" evidence="1">
    <location>
        <begin position="56"/>
        <end position="78"/>
    </location>
</feature>
<proteinExistence type="predicted"/>
<protein>
    <submittedName>
        <fullName evidence="2">Uncharacterized protein</fullName>
    </submittedName>
</protein>
<sequence length="125" mass="13506">MRIKKTIYYSLTYLIGLFLLNVNIAMAKPSFGDVKTKLNTAVGKTGMSGYTNINTIISNIVKVGLSAVGLLFFILVFYGGFTWMTAHGNEDKIKKSQQVVIAAGIGLIVVISAYAITTFVGGFNK</sequence>
<accession>A0A2H0R9M7</accession>